<feature type="compositionally biased region" description="Polar residues" evidence="1">
    <location>
        <begin position="239"/>
        <end position="248"/>
    </location>
</feature>
<dbReference type="PaxDb" id="2903-EOD06895"/>
<proteinExistence type="predicted"/>
<dbReference type="KEGG" id="ehx:EMIHUDRAFT_218580"/>
<dbReference type="InterPro" id="IPR051560">
    <property type="entry name" value="MAM_domain-containing"/>
</dbReference>
<feature type="compositionally biased region" description="Basic and acidic residues" evidence="1">
    <location>
        <begin position="69"/>
        <end position="95"/>
    </location>
</feature>
<sequence length="956" mass="100640">MAPVLLEVEACGTKVALAKDIPVAESGAEASLKEVPKKDLTAFAKAVSAAHEPSAFADWTTPSNPRRNNGREGEAKESPEEKLATAGIDEWKTGKGEPNLVDCSKSTTPIDPPTAPSGVTKEDPALEPAAAGDAPLPSMKEFPAARTSHSAPCGDADRTVSAKESPGGISIGFSGWTNPSKLRRKKARKGSSARVGRVENVSRVGGKNRFGALLGTNGNEDVGGGGKVAHKARPPRISTPPTTDSGMVETTTVPTLDSSVSASGRFSWPKLCPSYNLLRLFASLALICLGAAFAHSSCSATSALLSSQRYDSPWPTSPLATVAKPPFTPASPNGFCEVGGIDTSSFVAIVSSDSAPANHPGGRDEGRSWEALMDEIGEAVGEPLHLIGEPLASVKEIYEKQPAEADLETVPASRNSMERKGEPEIDLVGPVYSNRTGIIARGRDTVLLVNDTSPVRPADAGKPGMLEVRKLVETGLGAPVASMHAGGEWRANDGLTDASRDPTKDLFLQRCQAIEPLLAATLEGPAWPAEVRAAQISDSNSVQSDISSVSRVCADRQPRCAAPVAWHAEPHHALTDERSKTDKPPANPPVDKLSMIDLPSPFHFPFMSGPSSSAPVRTQQRCQFWAALFVLLGACGGVLPSVRRSSSGRLVRCRTGARRGAWLLILAALFPLACAPSVHTSSIDFQVTVGGGSYPSEVSWDLTCSGALIGSGGAPYSGTLSAPLGECTLDMYDWYGDGWNGDLWKGAGYTFTLDSGSYGNETSGGTPSSSTGPSGDHTTGSGYYLYTEATPDTQRSNKLHQLESPLLSLQQEATVSFFYHMYGSNMGTLSIEANGTETGWTTLWSRTGDQGNSWLEAVVILPASTTKKGGVVFAVISESLSIAGVDFINNRAGLSGSVLYMENLDQRSSISDASFTGNTAGDDNDGATIQTDKPIDWDCRLGSWMPRKGSFFGDFS</sequence>
<dbReference type="Proteomes" id="UP000013827">
    <property type="component" value="Unassembled WGS sequence"/>
</dbReference>
<dbReference type="eggNOG" id="KOG3627">
    <property type="taxonomic scope" value="Eukaryota"/>
</dbReference>
<keyword evidence="2" id="KW-1133">Transmembrane helix</keyword>
<organism evidence="4 5">
    <name type="scientific">Emiliania huxleyi (strain CCMP1516)</name>
    <dbReference type="NCBI Taxonomy" id="280463"/>
    <lineage>
        <taxon>Eukaryota</taxon>
        <taxon>Haptista</taxon>
        <taxon>Haptophyta</taxon>
        <taxon>Prymnesiophyceae</taxon>
        <taxon>Isochrysidales</taxon>
        <taxon>Noelaerhabdaceae</taxon>
        <taxon>Emiliania</taxon>
    </lineage>
</organism>
<reference evidence="4" key="2">
    <citation type="submission" date="2024-10" db="UniProtKB">
        <authorList>
            <consortium name="EnsemblProtists"/>
        </authorList>
    </citation>
    <scope>IDENTIFICATION</scope>
</reference>
<feature type="region of interest" description="Disordered" evidence="1">
    <location>
        <begin position="760"/>
        <end position="783"/>
    </location>
</feature>
<dbReference type="GeneID" id="17253163"/>
<evidence type="ECO:0000313" key="4">
    <source>
        <dbReference type="EnsemblProtists" id="EOD06895"/>
    </source>
</evidence>
<dbReference type="RefSeq" id="XP_005759324.1">
    <property type="nucleotide sequence ID" value="XM_005759267.1"/>
</dbReference>
<dbReference type="HOGENOM" id="CLU_004548_0_0_1"/>
<dbReference type="Pfam" id="PF00629">
    <property type="entry name" value="MAM"/>
    <property type="match status" value="1"/>
</dbReference>
<feature type="transmembrane region" description="Helical" evidence="2">
    <location>
        <begin position="624"/>
        <end position="642"/>
    </location>
</feature>
<evidence type="ECO:0000313" key="5">
    <source>
        <dbReference type="Proteomes" id="UP000013827"/>
    </source>
</evidence>
<keyword evidence="5" id="KW-1185">Reference proteome</keyword>
<dbReference type="PANTHER" id="PTHR23282:SF142">
    <property type="entry name" value="MAM DOMAIN-CONTAINING PROTEIN"/>
    <property type="match status" value="1"/>
</dbReference>
<dbReference type="PANTHER" id="PTHR23282">
    <property type="entry name" value="APICAL ENDOSOMAL GLYCOPROTEIN PRECURSOR"/>
    <property type="match status" value="1"/>
</dbReference>
<evidence type="ECO:0000256" key="1">
    <source>
        <dbReference type="SAM" id="MobiDB-lite"/>
    </source>
</evidence>
<name>A0A0D3I6L0_EMIH1</name>
<keyword evidence="2" id="KW-0812">Transmembrane</keyword>
<dbReference type="SMART" id="SM00137">
    <property type="entry name" value="MAM"/>
    <property type="match status" value="1"/>
</dbReference>
<dbReference type="EnsemblProtists" id="EOD06895">
    <property type="protein sequence ID" value="EOD06895"/>
    <property type="gene ID" value="EMIHUDRAFT_218580"/>
</dbReference>
<evidence type="ECO:0000256" key="2">
    <source>
        <dbReference type="SAM" id="Phobius"/>
    </source>
</evidence>
<dbReference type="Gene3D" id="2.60.120.200">
    <property type="match status" value="1"/>
</dbReference>
<protein>
    <recommendedName>
        <fullName evidence="3">MAM domain-containing protein</fullName>
    </recommendedName>
</protein>
<dbReference type="AlphaFoldDB" id="A0A0D3I6L0"/>
<dbReference type="SUPFAM" id="SSF49899">
    <property type="entry name" value="Concanavalin A-like lectins/glucanases"/>
    <property type="match status" value="1"/>
</dbReference>
<dbReference type="PROSITE" id="PS50060">
    <property type="entry name" value="MAM_2"/>
    <property type="match status" value="1"/>
</dbReference>
<dbReference type="GO" id="GO:0016020">
    <property type="term" value="C:membrane"/>
    <property type="evidence" value="ECO:0007669"/>
    <property type="project" value="InterPro"/>
</dbReference>
<dbReference type="CDD" id="cd06263">
    <property type="entry name" value="MAM"/>
    <property type="match status" value="1"/>
</dbReference>
<reference evidence="5" key="1">
    <citation type="journal article" date="2013" name="Nature">
        <title>Pan genome of the phytoplankton Emiliania underpins its global distribution.</title>
        <authorList>
            <person name="Read B.A."/>
            <person name="Kegel J."/>
            <person name="Klute M.J."/>
            <person name="Kuo A."/>
            <person name="Lefebvre S.C."/>
            <person name="Maumus F."/>
            <person name="Mayer C."/>
            <person name="Miller J."/>
            <person name="Monier A."/>
            <person name="Salamov A."/>
            <person name="Young J."/>
            <person name="Aguilar M."/>
            <person name="Claverie J.M."/>
            <person name="Frickenhaus S."/>
            <person name="Gonzalez K."/>
            <person name="Herman E.K."/>
            <person name="Lin Y.C."/>
            <person name="Napier J."/>
            <person name="Ogata H."/>
            <person name="Sarno A.F."/>
            <person name="Shmutz J."/>
            <person name="Schroeder D."/>
            <person name="de Vargas C."/>
            <person name="Verret F."/>
            <person name="von Dassow P."/>
            <person name="Valentin K."/>
            <person name="Van de Peer Y."/>
            <person name="Wheeler G."/>
            <person name="Dacks J.B."/>
            <person name="Delwiche C.F."/>
            <person name="Dyhrman S.T."/>
            <person name="Glockner G."/>
            <person name="John U."/>
            <person name="Richards T."/>
            <person name="Worden A.Z."/>
            <person name="Zhang X."/>
            <person name="Grigoriev I.V."/>
            <person name="Allen A.E."/>
            <person name="Bidle K."/>
            <person name="Borodovsky M."/>
            <person name="Bowler C."/>
            <person name="Brownlee C."/>
            <person name="Cock J.M."/>
            <person name="Elias M."/>
            <person name="Gladyshev V.N."/>
            <person name="Groth M."/>
            <person name="Guda C."/>
            <person name="Hadaegh A."/>
            <person name="Iglesias-Rodriguez M.D."/>
            <person name="Jenkins J."/>
            <person name="Jones B.M."/>
            <person name="Lawson T."/>
            <person name="Leese F."/>
            <person name="Lindquist E."/>
            <person name="Lobanov A."/>
            <person name="Lomsadze A."/>
            <person name="Malik S.B."/>
            <person name="Marsh M.E."/>
            <person name="Mackinder L."/>
            <person name="Mock T."/>
            <person name="Mueller-Roeber B."/>
            <person name="Pagarete A."/>
            <person name="Parker M."/>
            <person name="Probert I."/>
            <person name="Quesneville H."/>
            <person name="Raines C."/>
            <person name="Rensing S.A."/>
            <person name="Riano-Pachon D.M."/>
            <person name="Richier S."/>
            <person name="Rokitta S."/>
            <person name="Shiraiwa Y."/>
            <person name="Soanes D.M."/>
            <person name="van der Giezen M."/>
            <person name="Wahlund T.M."/>
            <person name="Williams B."/>
            <person name="Wilson W."/>
            <person name="Wolfe G."/>
            <person name="Wurch L.L."/>
        </authorList>
    </citation>
    <scope>NUCLEOTIDE SEQUENCE</scope>
</reference>
<feature type="compositionally biased region" description="Low complexity" evidence="1">
    <location>
        <begin position="763"/>
        <end position="782"/>
    </location>
</feature>
<accession>A0A0D3I6L0</accession>
<feature type="region of interest" description="Disordered" evidence="1">
    <location>
        <begin position="210"/>
        <end position="248"/>
    </location>
</feature>
<feature type="region of interest" description="Disordered" evidence="1">
    <location>
        <begin position="51"/>
        <end position="166"/>
    </location>
</feature>
<feature type="domain" description="MAM" evidence="3">
    <location>
        <begin position="725"/>
        <end position="889"/>
    </location>
</feature>
<evidence type="ECO:0000259" key="3">
    <source>
        <dbReference type="PROSITE" id="PS50060"/>
    </source>
</evidence>
<dbReference type="InterPro" id="IPR000998">
    <property type="entry name" value="MAM_dom"/>
</dbReference>
<keyword evidence="2" id="KW-0472">Membrane</keyword>
<feature type="transmembrane region" description="Helical" evidence="2">
    <location>
        <begin position="662"/>
        <end position="679"/>
    </location>
</feature>
<dbReference type="InterPro" id="IPR013320">
    <property type="entry name" value="ConA-like_dom_sf"/>
</dbReference>